<evidence type="ECO:0000313" key="3">
    <source>
        <dbReference type="Proteomes" id="UP000076128"/>
    </source>
</evidence>
<dbReference type="Gene3D" id="2.40.420.20">
    <property type="match status" value="1"/>
</dbReference>
<gene>
    <name evidence="2" type="ORF">AKL17_1p0073</name>
</gene>
<evidence type="ECO:0000313" key="2">
    <source>
        <dbReference type="EMBL" id="AMY72074.1"/>
    </source>
</evidence>
<dbReference type="AlphaFoldDB" id="A0A159ZB40"/>
<reference evidence="2 3" key="1">
    <citation type="submission" date="2015-09" db="EMBL/GenBank/DDBJ databases">
        <title>Complete genome sequence of Defluviimonas alba cai42t isolated from an oilfield in Xinjiang.</title>
        <authorList>
            <person name="Geng S."/>
            <person name="Pan X."/>
            <person name="Wu X."/>
        </authorList>
    </citation>
    <scope>NUCLEOTIDE SEQUENCE [LARGE SCALE GENOMIC DNA]</scope>
    <source>
        <strain evidence="3">cai42</strain>
        <plasmid evidence="3">cai42_Plasmida</plasmid>
    </source>
</reference>
<organism evidence="2 3">
    <name type="scientific">Frigidibacter mobilis</name>
    <dbReference type="NCBI Taxonomy" id="1335048"/>
    <lineage>
        <taxon>Bacteria</taxon>
        <taxon>Pseudomonadati</taxon>
        <taxon>Pseudomonadota</taxon>
        <taxon>Alphaproteobacteria</taxon>
        <taxon>Rhodobacterales</taxon>
        <taxon>Paracoccaceae</taxon>
        <taxon>Frigidibacter</taxon>
    </lineage>
</organism>
<dbReference type="KEGG" id="daa:AKL17_1p0073"/>
<feature type="region of interest" description="Disordered" evidence="1">
    <location>
        <begin position="69"/>
        <end position="93"/>
    </location>
</feature>
<accession>A0A159ZB40</accession>
<geneLocation type="plasmid" evidence="3">
    <name>cai42_Plasmida</name>
</geneLocation>
<dbReference type="EMBL" id="CP012662">
    <property type="protein sequence ID" value="AMY72074.1"/>
    <property type="molecule type" value="Genomic_DNA"/>
</dbReference>
<dbReference type="PATRIC" id="fig|1335048.3.peg.5044"/>
<keyword evidence="2" id="KW-0614">Plasmid</keyword>
<protein>
    <submittedName>
        <fullName evidence="2">RND family efflux transporter MFP subunit</fullName>
    </submittedName>
</protein>
<feature type="compositionally biased region" description="Basic and acidic residues" evidence="1">
    <location>
        <begin position="80"/>
        <end position="93"/>
    </location>
</feature>
<name>A0A159ZB40_9RHOB</name>
<dbReference type="Proteomes" id="UP000076128">
    <property type="component" value="Plasmid pcai42A"/>
</dbReference>
<sequence length="93" mass="9857">MFLGEQAEVRILTGTRDSALMVPEVAITGFDGFRGTVWIVQDGRLQRTTLTFGARDDKGRVEVTGGLPDGAAIVTMPPKGADDGRLARIGDAP</sequence>
<proteinExistence type="predicted"/>
<keyword evidence="3" id="KW-1185">Reference proteome</keyword>
<evidence type="ECO:0000256" key="1">
    <source>
        <dbReference type="SAM" id="MobiDB-lite"/>
    </source>
</evidence>